<gene>
    <name evidence="4" type="ORF">chiPu_0023061</name>
</gene>
<dbReference type="Pfam" id="PF00018">
    <property type="entry name" value="SH3_1"/>
    <property type="match status" value="1"/>
</dbReference>
<dbReference type="PROSITE" id="PS50002">
    <property type="entry name" value="SH3"/>
    <property type="match status" value="1"/>
</dbReference>
<keyword evidence="5" id="KW-1185">Reference proteome</keyword>
<evidence type="ECO:0000313" key="4">
    <source>
        <dbReference type="EMBL" id="GCC39371.1"/>
    </source>
</evidence>
<evidence type="ECO:0000256" key="1">
    <source>
        <dbReference type="ARBA" id="ARBA00022443"/>
    </source>
</evidence>
<dbReference type="InterPro" id="IPR001452">
    <property type="entry name" value="SH3_domain"/>
</dbReference>
<evidence type="ECO:0000313" key="5">
    <source>
        <dbReference type="Proteomes" id="UP000287033"/>
    </source>
</evidence>
<dbReference type="AlphaFoldDB" id="A0A401T9P8"/>
<dbReference type="Gene3D" id="2.30.30.40">
    <property type="entry name" value="SH3 Domains"/>
    <property type="match status" value="1"/>
</dbReference>
<dbReference type="InterPro" id="IPR036028">
    <property type="entry name" value="SH3-like_dom_sf"/>
</dbReference>
<evidence type="ECO:0000259" key="3">
    <source>
        <dbReference type="PROSITE" id="PS50002"/>
    </source>
</evidence>
<accession>A0A401T9P8</accession>
<dbReference type="SUPFAM" id="SSF50044">
    <property type="entry name" value="SH3-domain"/>
    <property type="match status" value="1"/>
</dbReference>
<name>A0A401T9P8_CHIPU</name>
<proteinExistence type="predicted"/>
<evidence type="ECO:0000256" key="2">
    <source>
        <dbReference type="PROSITE-ProRule" id="PRU00192"/>
    </source>
</evidence>
<reference evidence="4 5" key="1">
    <citation type="journal article" date="2018" name="Nat. Ecol. Evol.">
        <title>Shark genomes provide insights into elasmobranch evolution and the origin of vertebrates.</title>
        <authorList>
            <person name="Hara Y"/>
            <person name="Yamaguchi K"/>
            <person name="Onimaru K"/>
            <person name="Kadota M"/>
            <person name="Koyanagi M"/>
            <person name="Keeley SD"/>
            <person name="Tatsumi K"/>
            <person name="Tanaka K"/>
            <person name="Motone F"/>
            <person name="Kageyama Y"/>
            <person name="Nozu R"/>
            <person name="Adachi N"/>
            <person name="Nishimura O"/>
            <person name="Nakagawa R"/>
            <person name="Tanegashima C"/>
            <person name="Kiyatake I"/>
            <person name="Matsumoto R"/>
            <person name="Murakumo K"/>
            <person name="Nishida K"/>
            <person name="Terakita A"/>
            <person name="Kuratani S"/>
            <person name="Sato K"/>
            <person name="Hyodo S Kuraku.S."/>
        </authorList>
    </citation>
    <scope>NUCLEOTIDE SEQUENCE [LARGE SCALE GENOMIC DNA]</scope>
</reference>
<feature type="non-terminal residue" evidence="4">
    <location>
        <position position="100"/>
    </location>
</feature>
<dbReference type="EMBL" id="BEZZ01014805">
    <property type="protein sequence ID" value="GCC39371.1"/>
    <property type="molecule type" value="Genomic_DNA"/>
</dbReference>
<dbReference type="OrthoDB" id="73680at2759"/>
<organism evidence="4 5">
    <name type="scientific">Chiloscyllium punctatum</name>
    <name type="common">Brownbanded bambooshark</name>
    <name type="synonym">Hemiscyllium punctatum</name>
    <dbReference type="NCBI Taxonomy" id="137246"/>
    <lineage>
        <taxon>Eukaryota</taxon>
        <taxon>Metazoa</taxon>
        <taxon>Chordata</taxon>
        <taxon>Craniata</taxon>
        <taxon>Vertebrata</taxon>
        <taxon>Chondrichthyes</taxon>
        <taxon>Elasmobranchii</taxon>
        <taxon>Galeomorphii</taxon>
        <taxon>Galeoidea</taxon>
        <taxon>Orectolobiformes</taxon>
        <taxon>Hemiscylliidae</taxon>
        <taxon>Chiloscyllium</taxon>
    </lineage>
</organism>
<feature type="domain" description="SH3" evidence="3">
    <location>
        <begin position="19"/>
        <end position="100"/>
    </location>
</feature>
<dbReference type="Proteomes" id="UP000287033">
    <property type="component" value="Unassembled WGS sequence"/>
</dbReference>
<sequence>MSGSLHPSASLGKPRSERQQLECYKAAFDYTAWAEDELNLRKGDVILVLEKGKENRKKDTKQGWYIKELGANGRDKAIDRFLDDDMAFEINAWCGSSNKK</sequence>
<comment type="caution">
    <text evidence="4">The sequence shown here is derived from an EMBL/GenBank/DDBJ whole genome shotgun (WGS) entry which is preliminary data.</text>
</comment>
<keyword evidence="1 2" id="KW-0728">SH3 domain</keyword>
<protein>
    <recommendedName>
        <fullName evidence="3">SH3 domain-containing protein</fullName>
    </recommendedName>
</protein>